<dbReference type="InterPro" id="IPR011050">
    <property type="entry name" value="Pectin_lyase_fold/virulence"/>
</dbReference>
<reference evidence="5 6" key="1">
    <citation type="submission" date="2018-09" db="EMBL/GenBank/DDBJ databases">
        <title>Characterization of the phylogenetic diversity of five novel species belonging to the genus Bifidobacterium.</title>
        <authorList>
            <person name="Lugli G.A."/>
            <person name="Duranti S."/>
            <person name="Milani C."/>
        </authorList>
    </citation>
    <scope>NUCLEOTIDE SEQUENCE [LARGE SCALE GENOMIC DNA]</scope>
    <source>
        <strain evidence="5 6">2028B</strain>
    </source>
</reference>
<dbReference type="Pfam" id="PF00295">
    <property type="entry name" value="Glyco_hydro_28"/>
    <property type="match status" value="1"/>
</dbReference>
<evidence type="ECO:0000256" key="3">
    <source>
        <dbReference type="ARBA" id="ARBA00023295"/>
    </source>
</evidence>
<comment type="similarity">
    <text evidence="1 4">Belongs to the glycosyl hydrolase 28 family.</text>
</comment>
<dbReference type="InterPro" id="IPR036116">
    <property type="entry name" value="FN3_sf"/>
</dbReference>
<keyword evidence="3 4" id="KW-0326">Glycosidase</keyword>
<organism evidence="5 6">
    <name type="scientific">Bifidobacterium callimiconis</name>
    <dbReference type="NCBI Taxonomy" id="2306973"/>
    <lineage>
        <taxon>Bacteria</taxon>
        <taxon>Bacillati</taxon>
        <taxon>Actinomycetota</taxon>
        <taxon>Actinomycetes</taxon>
        <taxon>Bifidobacteriales</taxon>
        <taxon>Bifidobacteriaceae</taxon>
        <taxon>Bifidobacterium</taxon>
    </lineage>
</organism>
<evidence type="ECO:0000256" key="1">
    <source>
        <dbReference type="ARBA" id="ARBA00008834"/>
    </source>
</evidence>
<dbReference type="GO" id="GO:0004650">
    <property type="term" value="F:polygalacturonase activity"/>
    <property type="evidence" value="ECO:0007669"/>
    <property type="project" value="InterPro"/>
</dbReference>
<dbReference type="InterPro" id="IPR051801">
    <property type="entry name" value="GH28_Enzymes"/>
</dbReference>
<keyword evidence="2 4" id="KW-0378">Hydrolase</keyword>
<gene>
    <name evidence="5" type="ORF">D2E23_0501</name>
</gene>
<dbReference type="InterPro" id="IPR000743">
    <property type="entry name" value="Glyco_hydro_28"/>
</dbReference>
<dbReference type="RefSeq" id="WP_164520637.1">
    <property type="nucleotide sequence ID" value="NZ_QXGJ01000002.1"/>
</dbReference>
<protein>
    <submittedName>
        <fullName evidence="5">Polygalacturonase</fullName>
    </submittedName>
</protein>
<dbReference type="GO" id="GO:0005975">
    <property type="term" value="P:carbohydrate metabolic process"/>
    <property type="evidence" value="ECO:0007669"/>
    <property type="project" value="InterPro"/>
</dbReference>
<evidence type="ECO:0000256" key="2">
    <source>
        <dbReference type="ARBA" id="ARBA00022801"/>
    </source>
</evidence>
<dbReference type="PANTHER" id="PTHR31339:SF9">
    <property type="entry name" value="PLASMIN AND FIBRONECTIN-BINDING PROTEIN A"/>
    <property type="match status" value="1"/>
</dbReference>
<sequence>MLDACARTDSLTVYWSKPAAAKAGQRYDVMLDGTVMATVDRTHCRLDGLEPDHAYRVDVAMVGADVDCGTNGESCEDGERVEDGTAVGSRVFRTAEHKRMIDVTAAPYRAIGDGTTLNTTAIQQALDDCGPRDAVLIPAGTFLTGALRMHADSELVVSRGAVLQGTADPRDYLPMAPSRFEGVELDCYSSLITIGHLDHDSGPNCSNVVIRGGGVIASGGRALAEAVIEREWGRVKAELAATGQSLDDYEKPETIPGRVRPRLITMANASHVELADVTLKNGASWNVHMIYSDHIVTHGCTFESHDVWNGDGWDPDSSEDCVIFDCDFNTGDDIIAIKSGKNPEGNVINRPTRRVRIFDCRATRGGHGLAIGSEMSGGVEDVKIWDCDLSGLWYGVEVKTTPKRGGWVRGLHVRDTVMRHAIIRAVPYNDDGVAADEPPVLEGFRFERVRLLGGVPADADEGAPREAVYVRGLPEPVPPIRNVVFREVTLGGAADAGDAEPGVRDIVADRCEGLEIRGVRCG</sequence>
<dbReference type="SUPFAM" id="SSF49265">
    <property type="entry name" value="Fibronectin type III"/>
    <property type="match status" value="1"/>
</dbReference>
<dbReference type="PANTHER" id="PTHR31339">
    <property type="entry name" value="PECTIN LYASE-RELATED"/>
    <property type="match status" value="1"/>
</dbReference>
<dbReference type="Gene3D" id="2.160.20.10">
    <property type="entry name" value="Single-stranded right-handed beta-helix, Pectin lyase-like"/>
    <property type="match status" value="1"/>
</dbReference>
<dbReference type="AlphaFoldDB" id="A0A430FG92"/>
<accession>A0A430FG92</accession>
<dbReference type="SUPFAM" id="SSF51126">
    <property type="entry name" value="Pectin lyase-like"/>
    <property type="match status" value="1"/>
</dbReference>
<evidence type="ECO:0000256" key="4">
    <source>
        <dbReference type="RuleBase" id="RU361169"/>
    </source>
</evidence>
<proteinExistence type="inferred from homology"/>
<evidence type="ECO:0000313" key="5">
    <source>
        <dbReference type="EMBL" id="RSX51894.1"/>
    </source>
</evidence>
<dbReference type="Proteomes" id="UP000288607">
    <property type="component" value="Unassembled WGS sequence"/>
</dbReference>
<dbReference type="EMBL" id="QXGJ01000002">
    <property type="protein sequence ID" value="RSX51894.1"/>
    <property type="molecule type" value="Genomic_DNA"/>
</dbReference>
<evidence type="ECO:0000313" key="6">
    <source>
        <dbReference type="Proteomes" id="UP000288607"/>
    </source>
</evidence>
<keyword evidence="6" id="KW-1185">Reference proteome</keyword>
<name>A0A430FG92_9BIFI</name>
<comment type="caution">
    <text evidence="5">The sequence shown here is derived from an EMBL/GenBank/DDBJ whole genome shotgun (WGS) entry which is preliminary data.</text>
</comment>
<dbReference type="InterPro" id="IPR012334">
    <property type="entry name" value="Pectin_lyas_fold"/>
</dbReference>